<feature type="short sequence motif" description="'HIGH' region" evidence="11">
    <location>
        <begin position="41"/>
        <end position="50"/>
    </location>
</feature>
<dbReference type="Proteomes" id="UP000190834">
    <property type="component" value="Unassembled WGS sequence"/>
</dbReference>
<reference evidence="15" key="1">
    <citation type="submission" date="2017-02" db="EMBL/GenBank/DDBJ databases">
        <authorList>
            <person name="Varghese N."/>
            <person name="Submissions S."/>
        </authorList>
    </citation>
    <scope>NUCLEOTIDE SEQUENCE [LARGE SCALE GENOMIC DNA]</scope>
    <source>
        <strain evidence="15">DSM 19608</strain>
    </source>
</reference>
<dbReference type="PROSITE" id="PS50889">
    <property type="entry name" value="S4"/>
    <property type="match status" value="1"/>
</dbReference>
<feature type="binding site" evidence="11">
    <location>
        <position position="177"/>
    </location>
    <ligand>
        <name>L-tyrosine</name>
        <dbReference type="ChEBI" id="CHEBI:58315"/>
    </ligand>
</feature>
<keyword evidence="2 11" id="KW-0963">Cytoplasm</keyword>
<dbReference type="PANTHER" id="PTHR11766">
    <property type="entry name" value="TYROSYL-TRNA SYNTHETASE"/>
    <property type="match status" value="1"/>
</dbReference>
<evidence type="ECO:0000256" key="11">
    <source>
        <dbReference type="HAMAP-Rule" id="MF_02006"/>
    </source>
</evidence>
<evidence type="ECO:0000256" key="8">
    <source>
        <dbReference type="ARBA" id="ARBA00023146"/>
    </source>
</evidence>
<dbReference type="HAMAP" id="MF_02006">
    <property type="entry name" value="Tyr_tRNA_synth_type1"/>
    <property type="match status" value="1"/>
</dbReference>
<protein>
    <recommendedName>
        <fullName evidence="11">Tyrosine--tRNA ligase</fullName>
        <ecNumber evidence="11">6.1.1.1</ecNumber>
    </recommendedName>
    <alternativeName>
        <fullName evidence="11">Tyrosyl-tRNA synthetase</fullName>
        <shortName evidence="11">TyrRS</shortName>
    </alternativeName>
</protein>
<accession>A0A1T4Q479</accession>
<dbReference type="Gene3D" id="3.10.290.10">
    <property type="entry name" value="RNA-binding S4 domain"/>
    <property type="match status" value="1"/>
</dbReference>
<evidence type="ECO:0000256" key="12">
    <source>
        <dbReference type="PROSITE-ProRule" id="PRU00182"/>
    </source>
</evidence>
<feature type="domain" description="Tyrosine--tRNA ligase SYY-like C-terminal" evidence="13">
    <location>
        <begin position="337"/>
        <end position="417"/>
    </location>
</feature>
<dbReference type="CDD" id="cd00805">
    <property type="entry name" value="TyrRS_core"/>
    <property type="match status" value="1"/>
</dbReference>
<dbReference type="InterPro" id="IPR002305">
    <property type="entry name" value="aa-tRNA-synth_Ic"/>
</dbReference>
<feature type="binding site" evidence="11">
    <location>
        <position position="36"/>
    </location>
    <ligand>
        <name>L-tyrosine</name>
        <dbReference type="ChEBI" id="CHEBI:58315"/>
    </ligand>
</feature>
<comment type="similarity">
    <text evidence="10 11">Belongs to the class-I aminoacyl-tRNA synthetase family. TyrS type 1 subfamily.</text>
</comment>
<dbReference type="GO" id="GO:0003723">
    <property type="term" value="F:RNA binding"/>
    <property type="evidence" value="ECO:0007669"/>
    <property type="project" value="UniProtKB-KW"/>
</dbReference>
<feature type="binding site" evidence="11">
    <location>
        <position position="173"/>
    </location>
    <ligand>
        <name>L-tyrosine</name>
        <dbReference type="ChEBI" id="CHEBI:58315"/>
    </ligand>
</feature>
<evidence type="ECO:0000256" key="5">
    <source>
        <dbReference type="ARBA" id="ARBA00022840"/>
    </source>
</evidence>
<dbReference type="Pfam" id="PF22421">
    <property type="entry name" value="SYY_C-terminal"/>
    <property type="match status" value="1"/>
</dbReference>
<keyword evidence="4 11" id="KW-0547">Nucleotide-binding</keyword>
<dbReference type="InterPro" id="IPR001412">
    <property type="entry name" value="aa-tRNA-synth_I_CS"/>
</dbReference>
<dbReference type="EMBL" id="FUXB01000009">
    <property type="protein sequence ID" value="SJZ98553.1"/>
    <property type="molecule type" value="Genomic_DNA"/>
</dbReference>
<evidence type="ECO:0000256" key="3">
    <source>
        <dbReference type="ARBA" id="ARBA00022598"/>
    </source>
</evidence>
<gene>
    <name evidence="11" type="primary">tyrS</name>
    <name evidence="14" type="ORF">SAMN02745782_01990</name>
</gene>
<comment type="catalytic activity">
    <reaction evidence="9 11">
        <text>tRNA(Tyr) + L-tyrosine + ATP = L-tyrosyl-tRNA(Tyr) + AMP + diphosphate + H(+)</text>
        <dbReference type="Rhea" id="RHEA:10220"/>
        <dbReference type="Rhea" id="RHEA-COMP:9706"/>
        <dbReference type="Rhea" id="RHEA-COMP:9707"/>
        <dbReference type="ChEBI" id="CHEBI:15378"/>
        <dbReference type="ChEBI" id="CHEBI:30616"/>
        <dbReference type="ChEBI" id="CHEBI:33019"/>
        <dbReference type="ChEBI" id="CHEBI:58315"/>
        <dbReference type="ChEBI" id="CHEBI:78442"/>
        <dbReference type="ChEBI" id="CHEBI:78536"/>
        <dbReference type="ChEBI" id="CHEBI:456215"/>
        <dbReference type="EC" id="6.1.1.1"/>
    </reaction>
</comment>
<dbReference type="InterPro" id="IPR036986">
    <property type="entry name" value="S4_RNA-bd_sf"/>
</dbReference>
<dbReference type="OrthoDB" id="9804243at2"/>
<dbReference type="CDD" id="cd00165">
    <property type="entry name" value="S4"/>
    <property type="match status" value="1"/>
</dbReference>
<dbReference type="PRINTS" id="PR01040">
    <property type="entry name" value="TRNASYNTHTYR"/>
</dbReference>
<keyword evidence="5 11" id="KW-0067">ATP-binding</keyword>
<dbReference type="InterPro" id="IPR002307">
    <property type="entry name" value="Tyr-tRNA-ligase"/>
</dbReference>
<dbReference type="GO" id="GO:0006437">
    <property type="term" value="P:tyrosyl-tRNA aminoacylation"/>
    <property type="evidence" value="ECO:0007669"/>
    <property type="project" value="UniProtKB-UniRule"/>
</dbReference>
<dbReference type="InterPro" id="IPR054608">
    <property type="entry name" value="SYY-like_C"/>
</dbReference>
<name>A0A1T4Q479_VIBCI</name>
<keyword evidence="3 11" id="KW-0436">Ligase</keyword>
<dbReference type="GO" id="GO:0005829">
    <property type="term" value="C:cytosol"/>
    <property type="evidence" value="ECO:0007669"/>
    <property type="project" value="TreeGrafter"/>
</dbReference>
<dbReference type="EC" id="6.1.1.1" evidence="11"/>
<dbReference type="STRING" id="1123491.SAMN02745782_01990"/>
<evidence type="ECO:0000256" key="4">
    <source>
        <dbReference type="ARBA" id="ARBA00022741"/>
    </source>
</evidence>
<dbReference type="Gene3D" id="1.10.240.10">
    <property type="entry name" value="Tyrosyl-Transfer RNA Synthetase"/>
    <property type="match status" value="1"/>
</dbReference>
<dbReference type="SUPFAM" id="SSF52374">
    <property type="entry name" value="Nucleotidylyl transferase"/>
    <property type="match status" value="1"/>
</dbReference>
<organism evidence="14 15">
    <name type="scientific">Vibrio cincinnatiensis DSM 19608</name>
    <dbReference type="NCBI Taxonomy" id="1123491"/>
    <lineage>
        <taxon>Bacteria</taxon>
        <taxon>Pseudomonadati</taxon>
        <taxon>Pseudomonadota</taxon>
        <taxon>Gammaproteobacteria</taxon>
        <taxon>Vibrionales</taxon>
        <taxon>Vibrionaceae</taxon>
        <taxon>Vibrio</taxon>
    </lineage>
</organism>
<dbReference type="RefSeq" id="WP_078926369.1">
    <property type="nucleotide sequence ID" value="NZ_FUXB01000009.1"/>
</dbReference>
<dbReference type="FunFam" id="1.10.240.10:FF:000001">
    <property type="entry name" value="Tyrosine--tRNA ligase"/>
    <property type="match status" value="1"/>
</dbReference>
<evidence type="ECO:0000259" key="13">
    <source>
        <dbReference type="Pfam" id="PF22421"/>
    </source>
</evidence>
<dbReference type="GO" id="GO:0042803">
    <property type="term" value="F:protein homodimerization activity"/>
    <property type="evidence" value="ECO:0007669"/>
    <property type="project" value="UniProtKB-ARBA"/>
</dbReference>
<dbReference type="GeneID" id="70581539"/>
<dbReference type="InterPro" id="IPR024088">
    <property type="entry name" value="Tyr-tRNA-ligase_bac-type"/>
</dbReference>
<dbReference type="InterPro" id="IPR024107">
    <property type="entry name" value="Tyr-tRNA-ligase_bac_1"/>
</dbReference>
<evidence type="ECO:0000313" key="14">
    <source>
        <dbReference type="EMBL" id="SJZ98553.1"/>
    </source>
</evidence>
<comment type="subcellular location">
    <subcellularLocation>
        <location evidence="1 11">Cytoplasm</location>
    </subcellularLocation>
</comment>
<comment type="function">
    <text evidence="11">Catalyzes the attachment of tyrosine to tRNA(Tyr) in a two-step reaction: tyrosine is first activated by ATP to form Tyr-AMP and then transferred to the acceptor end of tRNA(Tyr).</text>
</comment>
<dbReference type="NCBIfam" id="TIGR00234">
    <property type="entry name" value="tyrS"/>
    <property type="match status" value="1"/>
</dbReference>
<dbReference type="Gene3D" id="3.40.50.620">
    <property type="entry name" value="HUPs"/>
    <property type="match status" value="1"/>
</dbReference>
<evidence type="ECO:0000256" key="2">
    <source>
        <dbReference type="ARBA" id="ARBA00022490"/>
    </source>
</evidence>
<keyword evidence="7 11" id="KW-0648">Protein biosynthesis</keyword>
<dbReference type="InterPro" id="IPR014729">
    <property type="entry name" value="Rossmann-like_a/b/a_fold"/>
</dbReference>
<dbReference type="SUPFAM" id="SSF55174">
    <property type="entry name" value="Alpha-L RNA-binding motif"/>
    <property type="match status" value="1"/>
</dbReference>
<keyword evidence="15" id="KW-1185">Reference proteome</keyword>
<dbReference type="GO" id="GO:0005524">
    <property type="term" value="F:ATP binding"/>
    <property type="evidence" value="ECO:0007669"/>
    <property type="project" value="UniProtKB-UniRule"/>
</dbReference>
<evidence type="ECO:0000256" key="7">
    <source>
        <dbReference type="ARBA" id="ARBA00022917"/>
    </source>
</evidence>
<evidence type="ECO:0000313" key="15">
    <source>
        <dbReference type="Proteomes" id="UP000190834"/>
    </source>
</evidence>
<dbReference type="GO" id="GO:0004831">
    <property type="term" value="F:tyrosine-tRNA ligase activity"/>
    <property type="evidence" value="ECO:0007669"/>
    <property type="project" value="UniProtKB-UniRule"/>
</dbReference>
<feature type="binding site" evidence="11">
    <location>
        <position position="236"/>
    </location>
    <ligand>
        <name>ATP</name>
        <dbReference type="ChEBI" id="CHEBI:30616"/>
    </ligand>
</feature>
<keyword evidence="8 11" id="KW-0030">Aminoacyl-tRNA synthetase</keyword>
<dbReference type="PROSITE" id="PS00178">
    <property type="entry name" value="AA_TRNA_LIGASE_I"/>
    <property type="match status" value="1"/>
</dbReference>
<proteinExistence type="inferred from homology"/>
<dbReference type="AlphaFoldDB" id="A0A1T4Q479"/>
<sequence length="420" mass="47423">MNSHPFLNDLNQRGLIAQSTPLEELNVLLSTPQTLYCGFDPTAGSLHIGHLVPLLMLKRFQDAGHKAIALIGGATGMIGDPSFKTAERSLNSAQTVQQWVTDLSQQIQQVMTPHLQQPFVTVNNADWIGQINIIDFFRDVGKHFSVNAMINRESVKQRLARPDQGISFTEFSYSLLQSFDFAHLNQHYQCNLQIGGNDQWGNIVSGIDLTRRLNNTSVHGLTLPLITKSDGTKFGKTESGAVWLDANKTSPYAFYQFWLNTDDADVYRFLRYYTFLSLSEIEAIEQEDNTRAGKPQAQQILAQQLTQFVHGNEGLLSAQRITQALFSGEMNQLSLSELQQLELDGLPCFHTEQADNLIELLLETQLASSKRQAREWLTNGAIRVNGERVQNENMDEHFALFDRYYILQRGKKQFALLKLA</sequence>
<evidence type="ECO:0000256" key="9">
    <source>
        <dbReference type="ARBA" id="ARBA00048248"/>
    </source>
</evidence>
<evidence type="ECO:0000256" key="1">
    <source>
        <dbReference type="ARBA" id="ARBA00004496"/>
    </source>
</evidence>
<feature type="short sequence motif" description="'KMSKS' region" evidence="11">
    <location>
        <begin position="233"/>
        <end position="237"/>
    </location>
</feature>
<comment type="subunit">
    <text evidence="11">Homodimer.</text>
</comment>
<evidence type="ECO:0000256" key="6">
    <source>
        <dbReference type="ARBA" id="ARBA00022884"/>
    </source>
</evidence>
<dbReference type="FunFam" id="3.40.50.620:FF:000008">
    <property type="entry name" value="Tyrosine--tRNA ligase"/>
    <property type="match status" value="1"/>
</dbReference>
<evidence type="ECO:0000256" key="10">
    <source>
        <dbReference type="ARBA" id="ARBA00060965"/>
    </source>
</evidence>
<keyword evidence="6 12" id="KW-0694">RNA-binding</keyword>
<dbReference type="Pfam" id="PF00579">
    <property type="entry name" value="tRNA-synt_1b"/>
    <property type="match status" value="1"/>
</dbReference>
<dbReference type="PANTHER" id="PTHR11766:SF0">
    <property type="entry name" value="TYROSINE--TRNA LIGASE, MITOCHONDRIAL"/>
    <property type="match status" value="1"/>
</dbReference>